<dbReference type="Proteomes" id="UP000248706">
    <property type="component" value="Unassembled WGS sequence"/>
</dbReference>
<gene>
    <name evidence="2" type="ORF">A4R35_00525</name>
</gene>
<dbReference type="RefSeq" id="WP_112425524.1">
    <property type="nucleotide sequence ID" value="NZ_MCIF01000002.1"/>
</dbReference>
<name>A0A328VI78_9CHLR</name>
<accession>A0A328VI78</accession>
<comment type="caution">
    <text evidence="2">The sequence shown here is derived from an EMBL/GenBank/DDBJ whole genome shotgun (WGS) entry which is preliminary data.</text>
</comment>
<keyword evidence="1" id="KW-0812">Transmembrane</keyword>
<evidence type="ECO:0008006" key="4">
    <source>
        <dbReference type="Google" id="ProtNLM"/>
    </source>
</evidence>
<protein>
    <recommendedName>
        <fullName evidence="4">HMA domain-containing protein</fullName>
    </recommendedName>
</protein>
<evidence type="ECO:0000313" key="2">
    <source>
        <dbReference type="EMBL" id="RAQ93995.1"/>
    </source>
</evidence>
<feature type="transmembrane region" description="Helical" evidence="1">
    <location>
        <begin position="123"/>
        <end position="145"/>
    </location>
</feature>
<proteinExistence type="predicted"/>
<keyword evidence="3" id="KW-1185">Reference proteome</keyword>
<dbReference type="EMBL" id="MCIF01000002">
    <property type="protein sequence ID" value="RAQ93995.1"/>
    <property type="molecule type" value="Genomic_DNA"/>
</dbReference>
<dbReference type="SUPFAM" id="SSF55008">
    <property type="entry name" value="HMA, heavy metal-associated domain"/>
    <property type="match status" value="1"/>
</dbReference>
<evidence type="ECO:0000256" key="1">
    <source>
        <dbReference type="SAM" id="Phobius"/>
    </source>
</evidence>
<evidence type="ECO:0000313" key="3">
    <source>
        <dbReference type="Proteomes" id="UP000248706"/>
    </source>
</evidence>
<reference evidence="2 3" key="1">
    <citation type="submission" date="2016-08" db="EMBL/GenBank/DDBJ databases">
        <title>Analysis of Carbohydrate Active Enzymes in Thermogemmatispora T81 Reveals Carbohydrate Degradation Ability.</title>
        <authorList>
            <person name="Tomazini A."/>
            <person name="Lal S."/>
            <person name="Stott M."/>
            <person name="Henrissat B."/>
            <person name="Polikarpov I."/>
            <person name="Sparling R."/>
            <person name="Levin D.B."/>
        </authorList>
    </citation>
    <scope>NUCLEOTIDE SEQUENCE [LARGE SCALE GENOMIC DNA]</scope>
    <source>
        <strain evidence="2 3">T81</strain>
    </source>
</reference>
<organism evidence="2 3">
    <name type="scientific">Thermogemmatispora tikiterensis</name>
    <dbReference type="NCBI Taxonomy" id="1825093"/>
    <lineage>
        <taxon>Bacteria</taxon>
        <taxon>Bacillati</taxon>
        <taxon>Chloroflexota</taxon>
        <taxon>Ktedonobacteria</taxon>
        <taxon>Thermogemmatisporales</taxon>
        <taxon>Thermogemmatisporaceae</taxon>
        <taxon>Thermogemmatispora</taxon>
    </lineage>
</organism>
<dbReference type="OrthoDB" id="9801832at2"/>
<dbReference type="GO" id="GO:0046872">
    <property type="term" value="F:metal ion binding"/>
    <property type="evidence" value="ECO:0007669"/>
    <property type="project" value="InterPro"/>
</dbReference>
<keyword evidence="1" id="KW-0472">Membrane</keyword>
<dbReference type="InterPro" id="IPR036163">
    <property type="entry name" value="HMA_dom_sf"/>
</dbReference>
<dbReference type="AlphaFoldDB" id="A0A328VI78"/>
<keyword evidence="1" id="KW-1133">Transmembrane helix</keyword>
<sequence>MTTPVFVLLVGQLLPAKTCTGWLRCASIEKRQTGNPWIEEQKATTMQILQRLKLAVGGMDCPECCGHVHEAIVTVDPSRVDMEMLCQAVKRAGYDAQPVRQQQVSGERGRAARHSAAKLARSLLTLYSLLFGAVLLLVIAGEWLACWNVSPISSPGTSAPV</sequence>